<organism evidence="1 2">
    <name type="scientific">Araneus ventricosus</name>
    <name type="common">Orbweaver spider</name>
    <name type="synonym">Epeira ventricosa</name>
    <dbReference type="NCBI Taxonomy" id="182803"/>
    <lineage>
        <taxon>Eukaryota</taxon>
        <taxon>Metazoa</taxon>
        <taxon>Ecdysozoa</taxon>
        <taxon>Arthropoda</taxon>
        <taxon>Chelicerata</taxon>
        <taxon>Arachnida</taxon>
        <taxon>Araneae</taxon>
        <taxon>Araneomorphae</taxon>
        <taxon>Entelegynae</taxon>
        <taxon>Araneoidea</taxon>
        <taxon>Araneidae</taxon>
        <taxon>Araneus</taxon>
    </lineage>
</organism>
<feature type="non-terminal residue" evidence="1">
    <location>
        <position position="111"/>
    </location>
</feature>
<dbReference type="Proteomes" id="UP000499080">
    <property type="component" value="Unassembled WGS sequence"/>
</dbReference>
<evidence type="ECO:0000313" key="2">
    <source>
        <dbReference type="Proteomes" id="UP000499080"/>
    </source>
</evidence>
<evidence type="ECO:0000313" key="1">
    <source>
        <dbReference type="EMBL" id="GBO11954.1"/>
    </source>
</evidence>
<accession>A0A4Y2UIH6</accession>
<gene>
    <name evidence="1" type="ORF">AVEN_164749_1</name>
</gene>
<comment type="caution">
    <text evidence="1">The sequence shown here is derived from an EMBL/GenBank/DDBJ whole genome shotgun (WGS) entry which is preliminary data.</text>
</comment>
<dbReference type="AlphaFoldDB" id="A0A4Y2UIH6"/>
<keyword evidence="2" id="KW-1185">Reference proteome</keyword>
<proteinExistence type="predicted"/>
<name>A0A4Y2UIH6_ARAVE</name>
<protein>
    <submittedName>
        <fullName evidence="1">Uncharacterized protein</fullName>
    </submittedName>
</protein>
<dbReference type="OrthoDB" id="10457161at2759"/>
<sequence length="111" mass="12799">MCVLYVFAVHQYQVVMHIHSFPGHYITYGLESADVDITVYGKLEKMKGKLHINVNLAKTKQVNKFLLSTDRPLGEARSATVTFGHDTHQADHYKKKSDFLIEKIEINYLYP</sequence>
<reference evidence="1 2" key="1">
    <citation type="journal article" date="2019" name="Sci. Rep.">
        <title>Orb-weaving spider Araneus ventricosus genome elucidates the spidroin gene catalogue.</title>
        <authorList>
            <person name="Kono N."/>
            <person name="Nakamura H."/>
            <person name="Ohtoshi R."/>
            <person name="Moran D.A.P."/>
            <person name="Shinohara A."/>
            <person name="Yoshida Y."/>
            <person name="Fujiwara M."/>
            <person name="Mori M."/>
            <person name="Tomita M."/>
            <person name="Arakawa K."/>
        </authorList>
    </citation>
    <scope>NUCLEOTIDE SEQUENCE [LARGE SCALE GENOMIC DNA]</scope>
</reference>
<dbReference type="EMBL" id="BGPR01036648">
    <property type="protein sequence ID" value="GBO11954.1"/>
    <property type="molecule type" value="Genomic_DNA"/>
</dbReference>